<name>A0A1I7RMS4_BURXY</name>
<feature type="signal peptide" evidence="2">
    <location>
        <begin position="1"/>
        <end position="22"/>
    </location>
</feature>
<accession>A0A1I7RMS4</accession>
<keyword evidence="2" id="KW-0732">Signal</keyword>
<proteinExistence type="predicted"/>
<evidence type="ECO:0000313" key="4">
    <source>
        <dbReference type="EMBL" id="CAG9125522.1"/>
    </source>
</evidence>
<dbReference type="WBParaSite" id="BXY_0201000.1">
    <property type="protein sequence ID" value="BXY_0201000.1"/>
    <property type="gene ID" value="BXY_0201000"/>
</dbReference>
<evidence type="ECO:0000256" key="2">
    <source>
        <dbReference type="SAM" id="SignalP"/>
    </source>
</evidence>
<evidence type="ECO:0000313" key="6">
    <source>
        <dbReference type="Proteomes" id="UP000659654"/>
    </source>
</evidence>
<dbReference type="EMBL" id="CAJFCV020000005">
    <property type="protein sequence ID" value="CAG9125522.1"/>
    <property type="molecule type" value="Genomic_DNA"/>
</dbReference>
<keyword evidence="1" id="KW-0472">Membrane</keyword>
<dbReference type="AlphaFoldDB" id="A0A1I7RMS4"/>
<evidence type="ECO:0000256" key="1">
    <source>
        <dbReference type="SAM" id="Phobius"/>
    </source>
</evidence>
<dbReference type="Proteomes" id="UP000582659">
    <property type="component" value="Unassembled WGS sequence"/>
</dbReference>
<dbReference type="EMBL" id="CAJFDI010000005">
    <property type="protein sequence ID" value="CAD5232700.1"/>
    <property type="molecule type" value="Genomic_DNA"/>
</dbReference>
<keyword evidence="1" id="KW-0812">Transmembrane</keyword>
<sequence>MNSLQLWFVLLIISLLVKRCKTYPLPVYWEEWSSEEFDVVEPVPVYAPANAGYPYYVPVVVDPLTGLLNTILYAVGFY</sequence>
<keyword evidence="1" id="KW-1133">Transmembrane helix</keyword>
<gene>
    <name evidence="3" type="ORF">BXYJ_LOCUS12791</name>
</gene>
<reference evidence="7" key="1">
    <citation type="submission" date="2016-11" db="UniProtKB">
        <authorList>
            <consortium name="WormBaseParasite"/>
        </authorList>
    </citation>
    <scope>IDENTIFICATION</scope>
</reference>
<dbReference type="Proteomes" id="UP000659654">
    <property type="component" value="Unassembled WGS sequence"/>
</dbReference>
<evidence type="ECO:0000313" key="5">
    <source>
        <dbReference type="Proteomes" id="UP000095284"/>
    </source>
</evidence>
<organism evidence="5 7">
    <name type="scientific">Bursaphelenchus xylophilus</name>
    <name type="common">Pinewood nematode worm</name>
    <name type="synonym">Aphelenchoides xylophilus</name>
    <dbReference type="NCBI Taxonomy" id="6326"/>
    <lineage>
        <taxon>Eukaryota</taxon>
        <taxon>Metazoa</taxon>
        <taxon>Ecdysozoa</taxon>
        <taxon>Nematoda</taxon>
        <taxon>Chromadorea</taxon>
        <taxon>Rhabditida</taxon>
        <taxon>Tylenchina</taxon>
        <taxon>Tylenchomorpha</taxon>
        <taxon>Aphelenchoidea</taxon>
        <taxon>Aphelenchoididae</taxon>
        <taxon>Bursaphelenchus</taxon>
    </lineage>
</organism>
<evidence type="ECO:0000313" key="3">
    <source>
        <dbReference type="EMBL" id="CAD5232700.1"/>
    </source>
</evidence>
<feature type="chain" id="PRO_5035359251" evidence="2">
    <location>
        <begin position="23"/>
        <end position="78"/>
    </location>
</feature>
<protein>
    <submittedName>
        <fullName evidence="3">(pine wood nematode) hypothetical protein</fullName>
    </submittedName>
</protein>
<reference evidence="4" key="2">
    <citation type="submission" date="2020-08" db="EMBL/GenBank/DDBJ databases">
        <authorList>
            <person name="Kikuchi T."/>
        </authorList>
    </citation>
    <scope>NUCLEOTIDE SEQUENCE</scope>
    <source>
        <strain evidence="3">Ka4C1</strain>
    </source>
</reference>
<evidence type="ECO:0000313" key="7">
    <source>
        <dbReference type="WBParaSite" id="BXY_0201000.1"/>
    </source>
</evidence>
<feature type="transmembrane region" description="Helical" evidence="1">
    <location>
        <begin position="55"/>
        <end position="75"/>
    </location>
</feature>
<keyword evidence="6" id="KW-1185">Reference proteome</keyword>
<dbReference type="Proteomes" id="UP000095284">
    <property type="component" value="Unplaced"/>
</dbReference>